<feature type="domain" description="HTH hxlR-type" evidence="4">
    <location>
        <begin position="10"/>
        <end position="103"/>
    </location>
</feature>
<dbReference type="InterPro" id="IPR002577">
    <property type="entry name" value="HTH_HxlR"/>
</dbReference>
<protein>
    <submittedName>
        <fullName evidence="5">HTH-type transcriptional regulator YybR</fullName>
    </submittedName>
</protein>
<keyword evidence="2" id="KW-0238">DNA-binding</keyword>
<accession>A0ABX3XN12</accession>
<evidence type="ECO:0000313" key="6">
    <source>
        <dbReference type="Proteomes" id="UP000194225"/>
    </source>
</evidence>
<evidence type="ECO:0000256" key="3">
    <source>
        <dbReference type="ARBA" id="ARBA00023163"/>
    </source>
</evidence>
<keyword evidence="6" id="KW-1185">Reference proteome</keyword>
<dbReference type="Proteomes" id="UP000194225">
    <property type="component" value="Unassembled WGS sequence"/>
</dbReference>
<dbReference type="EMBL" id="MIGA01000068">
    <property type="protein sequence ID" value="OSY37347.1"/>
    <property type="molecule type" value="Genomic_DNA"/>
</dbReference>
<evidence type="ECO:0000259" key="4">
    <source>
        <dbReference type="PROSITE" id="PS51118"/>
    </source>
</evidence>
<keyword evidence="1" id="KW-0805">Transcription regulation</keyword>
<dbReference type="PANTHER" id="PTHR33204:SF29">
    <property type="entry name" value="TRANSCRIPTIONAL REGULATOR"/>
    <property type="match status" value="1"/>
</dbReference>
<dbReference type="GeneID" id="90926069"/>
<reference evidence="5 6" key="1">
    <citation type="submission" date="2016-09" db="EMBL/GenBank/DDBJ databases">
        <title>Streptomyces platensis DSM40041, a candidate organism with high potential of specific P450 cytochromes.</title>
        <authorList>
            <person name="Grumaz C."/>
            <person name="Vainshtein Y."/>
            <person name="Kirstahler P."/>
            <person name="Sohn K."/>
        </authorList>
    </citation>
    <scope>NUCLEOTIDE SEQUENCE [LARGE SCALE GENOMIC DNA]</scope>
    <source>
        <strain evidence="5 6">DSM 40041</strain>
    </source>
</reference>
<dbReference type="Gene3D" id="1.10.10.10">
    <property type="entry name" value="Winged helix-like DNA-binding domain superfamily/Winged helix DNA-binding domain"/>
    <property type="match status" value="1"/>
</dbReference>
<gene>
    <name evidence="5" type="primary">yybR_3</name>
    <name evidence="5" type="ORF">BG653_06496</name>
</gene>
<dbReference type="Pfam" id="PF01638">
    <property type="entry name" value="HxlR"/>
    <property type="match status" value="1"/>
</dbReference>
<comment type="caution">
    <text evidence="5">The sequence shown here is derived from an EMBL/GenBank/DDBJ whole genome shotgun (WGS) entry which is preliminary data.</text>
</comment>
<name>A0ABX3XN12_STRPT</name>
<proteinExistence type="predicted"/>
<sequence>MSARRRPYACGLDATVDVIGGEQTVRLLWARAQCPQRFGELRRELPKISEKALTQQLREPEADGIVRHENFAQVRPKAEYSPTDFGTSLNEALHLWAPGARPI</sequence>
<evidence type="ECO:0000256" key="1">
    <source>
        <dbReference type="ARBA" id="ARBA00023015"/>
    </source>
</evidence>
<dbReference type="PROSITE" id="PS51118">
    <property type="entry name" value="HTH_HXLR"/>
    <property type="match status" value="1"/>
</dbReference>
<dbReference type="SUPFAM" id="SSF46785">
    <property type="entry name" value="Winged helix' DNA-binding domain"/>
    <property type="match status" value="1"/>
</dbReference>
<dbReference type="InterPro" id="IPR036390">
    <property type="entry name" value="WH_DNA-bd_sf"/>
</dbReference>
<evidence type="ECO:0000256" key="2">
    <source>
        <dbReference type="ARBA" id="ARBA00023125"/>
    </source>
</evidence>
<dbReference type="PANTHER" id="PTHR33204">
    <property type="entry name" value="TRANSCRIPTIONAL REGULATOR, MARR FAMILY"/>
    <property type="match status" value="1"/>
</dbReference>
<dbReference type="RefSeq" id="WP_244329754.1">
    <property type="nucleotide sequence ID" value="NZ_BAABSS010000072.1"/>
</dbReference>
<keyword evidence="3" id="KW-0804">Transcription</keyword>
<organism evidence="5 6">
    <name type="scientific">Streptomyces platensis</name>
    <dbReference type="NCBI Taxonomy" id="58346"/>
    <lineage>
        <taxon>Bacteria</taxon>
        <taxon>Bacillati</taxon>
        <taxon>Actinomycetota</taxon>
        <taxon>Actinomycetes</taxon>
        <taxon>Kitasatosporales</taxon>
        <taxon>Streptomycetaceae</taxon>
        <taxon>Streptomyces</taxon>
    </lineage>
</organism>
<dbReference type="InterPro" id="IPR036388">
    <property type="entry name" value="WH-like_DNA-bd_sf"/>
</dbReference>
<evidence type="ECO:0000313" key="5">
    <source>
        <dbReference type="EMBL" id="OSY37347.1"/>
    </source>
</evidence>